<dbReference type="AlphaFoldDB" id="A0A6P2BLX9"/>
<dbReference type="RefSeq" id="WP_145862057.1">
    <property type="nucleotide sequence ID" value="NZ_RPFW01000011.1"/>
</dbReference>
<protein>
    <submittedName>
        <fullName evidence="1">Uncharacterized protein</fullName>
    </submittedName>
</protein>
<proteinExistence type="predicted"/>
<evidence type="ECO:0000313" key="1">
    <source>
        <dbReference type="EMBL" id="TVY99949.1"/>
    </source>
</evidence>
<dbReference type="Proteomes" id="UP000460272">
    <property type="component" value="Unassembled WGS sequence"/>
</dbReference>
<dbReference type="EMBL" id="RPFW01000011">
    <property type="protein sequence ID" value="TVY99949.1"/>
    <property type="molecule type" value="Genomic_DNA"/>
</dbReference>
<reference evidence="1 2" key="1">
    <citation type="submission" date="2018-11" db="EMBL/GenBank/DDBJ databases">
        <title>Trebonia kvetii gen.nov., sp.nov., a novel acidophilic actinobacterium, and proposal of the new actinobacterial family Treboniaceae fam. nov.</title>
        <authorList>
            <person name="Rapoport D."/>
            <person name="Sagova-Mareckova M."/>
            <person name="Sedlacek I."/>
            <person name="Provaznik J."/>
            <person name="Kralova S."/>
            <person name="Pavlinic D."/>
            <person name="Benes V."/>
            <person name="Kopecky J."/>
        </authorList>
    </citation>
    <scope>NUCLEOTIDE SEQUENCE [LARGE SCALE GENOMIC DNA]</scope>
    <source>
        <strain evidence="1 2">15Tr583</strain>
    </source>
</reference>
<accession>A0A6P2BLX9</accession>
<name>A0A6P2BLX9_9ACTN</name>
<comment type="caution">
    <text evidence="1">The sequence shown here is derived from an EMBL/GenBank/DDBJ whole genome shotgun (WGS) entry which is preliminary data.</text>
</comment>
<gene>
    <name evidence="1" type="ORF">EAS64_40670</name>
</gene>
<organism evidence="1 2">
    <name type="scientific">Trebonia kvetii</name>
    <dbReference type="NCBI Taxonomy" id="2480626"/>
    <lineage>
        <taxon>Bacteria</taxon>
        <taxon>Bacillati</taxon>
        <taxon>Actinomycetota</taxon>
        <taxon>Actinomycetes</taxon>
        <taxon>Streptosporangiales</taxon>
        <taxon>Treboniaceae</taxon>
        <taxon>Trebonia</taxon>
    </lineage>
</organism>
<keyword evidence="2" id="KW-1185">Reference proteome</keyword>
<evidence type="ECO:0000313" key="2">
    <source>
        <dbReference type="Proteomes" id="UP000460272"/>
    </source>
</evidence>
<sequence length="121" mass="12674">MLDSQGDQELIFDRFAGPRQFLTALHLRASVDDSAWATAPRGALYVTDGTNDTVDTVTGTFAPGAMYASVTPCDSSSAPATCPGPGFPANYLATVSMKTGGLTRVPTTGPVLRTKGMIFVR</sequence>